<feature type="region of interest" description="Disordered" evidence="1">
    <location>
        <begin position="285"/>
        <end position="304"/>
    </location>
</feature>
<evidence type="ECO:0000259" key="3">
    <source>
        <dbReference type="Pfam" id="PF04536"/>
    </source>
</evidence>
<reference evidence="5" key="1">
    <citation type="submission" date="2017-05" db="EMBL/GenBank/DDBJ databases">
        <title>Complete and WGS of Bordetella genogroups.</title>
        <authorList>
            <person name="Spilker T."/>
            <person name="Lipuma J."/>
        </authorList>
    </citation>
    <scope>NUCLEOTIDE SEQUENCE [LARGE SCALE GENOMIC DNA]</scope>
    <source>
        <strain evidence="5">AU18089</strain>
    </source>
</reference>
<gene>
    <name evidence="4" type="ORF">CAL19_19050</name>
</gene>
<keyword evidence="5" id="KW-1185">Reference proteome</keyword>
<feature type="transmembrane region" description="Helical" evidence="2">
    <location>
        <begin position="203"/>
        <end position="228"/>
    </location>
</feature>
<evidence type="ECO:0000313" key="5">
    <source>
        <dbReference type="Proteomes" id="UP000216947"/>
    </source>
</evidence>
<keyword evidence="2" id="KW-0472">Membrane</keyword>
<feature type="transmembrane region" description="Helical" evidence="2">
    <location>
        <begin position="234"/>
        <end position="256"/>
    </location>
</feature>
<proteinExistence type="predicted"/>
<protein>
    <submittedName>
        <fullName evidence="4">Dehydrogenase</fullName>
    </submittedName>
</protein>
<dbReference type="PANTHER" id="PTHR30373">
    <property type="entry name" value="UPF0603 PROTEIN YGCG"/>
    <property type="match status" value="1"/>
</dbReference>
<evidence type="ECO:0000256" key="2">
    <source>
        <dbReference type="SAM" id="Phobius"/>
    </source>
</evidence>
<feature type="transmembrane region" description="Helical" evidence="2">
    <location>
        <begin position="20"/>
        <end position="40"/>
    </location>
</feature>
<evidence type="ECO:0000313" key="4">
    <source>
        <dbReference type="EMBL" id="OZI16761.1"/>
    </source>
</evidence>
<feature type="domain" description="TPM" evidence="3">
    <location>
        <begin position="55"/>
        <end position="178"/>
    </location>
</feature>
<dbReference type="EMBL" id="NEVK01000008">
    <property type="protein sequence ID" value="OZI16761.1"/>
    <property type="molecule type" value="Genomic_DNA"/>
</dbReference>
<keyword evidence="2" id="KW-0812">Transmembrane</keyword>
<evidence type="ECO:0000256" key="1">
    <source>
        <dbReference type="SAM" id="MobiDB-lite"/>
    </source>
</evidence>
<name>A0A261QVL0_9BORD</name>
<dbReference type="InterPro" id="IPR007621">
    <property type="entry name" value="TPM_dom"/>
</dbReference>
<comment type="caution">
    <text evidence="4">The sequence shown here is derived from an EMBL/GenBank/DDBJ whole genome shotgun (WGS) entry which is preliminary data.</text>
</comment>
<dbReference type="Gene3D" id="3.10.310.50">
    <property type="match status" value="1"/>
</dbReference>
<keyword evidence="2" id="KW-1133">Transmembrane helix</keyword>
<organism evidence="4 5">
    <name type="scientific">Bordetella genomosp. 7</name>
    <dbReference type="NCBI Taxonomy" id="1416805"/>
    <lineage>
        <taxon>Bacteria</taxon>
        <taxon>Pseudomonadati</taxon>
        <taxon>Pseudomonadota</taxon>
        <taxon>Betaproteobacteria</taxon>
        <taxon>Burkholderiales</taxon>
        <taxon>Alcaligenaceae</taxon>
        <taxon>Bordetella</taxon>
    </lineage>
</organism>
<dbReference type="AlphaFoldDB" id="A0A261QVL0"/>
<dbReference type="Proteomes" id="UP000216947">
    <property type="component" value="Unassembled WGS sequence"/>
</dbReference>
<dbReference type="PANTHER" id="PTHR30373:SF2">
    <property type="entry name" value="UPF0603 PROTEIN YGCG"/>
    <property type="match status" value="1"/>
</dbReference>
<accession>A0A261QVL0</accession>
<dbReference type="Pfam" id="PF04536">
    <property type="entry name" value="TPM_phosphatase"/>
    <property type="match status" value="1"/>
</dbReference>
<sequence>MMHLLPSLPNNALGATLRGVAVWLAALLVVLGALAAPAIAQPAGPAAVPALQARVTDTTSTLDASRRQALEQRLAAFEQRKGAQIAVLVVPSTAPDTIEQYATRVFDQWKLGRKGTDDGVLLVVAKNDRAVRIEVGYGLEGAIPDAMASRIIREQIVPAFQAGDYAGGIEAGVGAIEKLVDGEPLPPPAARAADDGAGQDWPFILLLAAFLLGLPAALAGVAAAFASWMIFGTWWAAVLGGIGGFAISGLLGLLGIKRRLTRGGRGGGGFGGGFGGGRGRGGGGFGGFGGGGGRSGGGGASGRW</sequence>